<organism evidence="2">
    <name type="scientific">Lygus hesperus</name>
    <name type="common">Western plant bug</name>
    <dbReference type="NCBI Taxonomy" id="30085"/>
    <lineage>
        <taxon>Eukaryota</taxon>
        <taxon>Metazoa</taxon>
        <taxon>Ecdysozoa</taxon>
        <taxon>Arthropoda</taxon>
        <taxon>Hexapoda</taxon>
        <taxon>Insecta</taxon>
        <taxon>Pterygota</taxon>
        <taxon>Neoptera</taxon>
        <taxon>Paraneoptera</taxon>
        <taxon>Hemiptera</taxon>
        <taxon>Heteroptera</taxon>
        <taxon>Panheteroptera</taxon>
        <taxon>Cimicomorpha</taxon>
        <taxon>Miridae</taxon>
        <taxon>Mirini</taxon>
        <taxon>Lygus</taxon>
    </lineage>
</organism>
<feature type="domain" description="Reverse transcriptase" evidence="1">
    <location>
        <begin position="1"/>
        <end position="144"/>
    </location>
</feature>
<dbReference type="AlphaFoldDB" id="A0A0A9Z5Y1"/>
<name>A0A0A9Z5Y1_LYGHE</name>
<evidence type="ECO:0000259" key="1">
    <source>
        <dbReference type="PROSITE" id="PS50878"/>
    </source>
</evidence>
<dbReference type="InterPro" id="IPR000477">
    <property type="entry name" value="RT_dom"/>
</dbReference>
<evidence type="ECO:0000313" key="2">
    <source>
        <dbReference type="EMBL" id="JAG40622.1"/>
    </source>
</evidence>
<dbReference type="PANTHER" id="PTHR33332">
    <property type="entry name" value="REVERSE TRANSCRIPTASE DOMAIN-CONTAINING PROTEIN"/>
    <property type="match status" value="1"/>
</dbReference>
<dbReference type="EMBL" id="GBHO01002982">
    <property type="protein sequence ID" value="JAG40622.1"/>
    <property type="molecule type" value="Transcribed_RNA"/>
</dbReference>
<reference evidence="2" key="2">
    <citation type="submission" date="2014-07" db="EMBL/GenBank/DDBJ databases">
        <authorList>
            <person name="Hull J."/>
        </authorList>
    </citation>
    <scope>NUCLEOTIDE SEQUENCE</scope>
</reference>
<protein>
    <recommendedName>
        <fullName evidence="1">Reverse transcriptase domain-containing protein</fullName>
    </recommendedName>
</protein>
<dbReference type="Pfam" id="PF00078">
    <property type="entry name" value="RVT_1"/>
    <property type="match status" value="1"/>
</dbReference>
<dbReference type="PROSITE" id="PS50878">
    <property type="entry name" value="RT_POL"/>
    <property type="match status" value="1"/>
</dbReference>
<proteinExistence type="predicted"/>
<reference evidence="2" key="1">
    <citation type="journal article" date="2014" name="PLoS ONE">
        <title>Transcriptome-Based Identification of ABC Transporters in the Western Tarnished Plant Bug Lygus hesperus.</title>
        <authorList>
            <person name="Hull J.J."/>
            <person name="Chaney K."/>
            <person name="Geib S.M."/>
            <person name="Fabrick J.A."/>
            <person name="Brent C.S."/>
            <person name="Walsh D."/>
            <person name="Lavine L.C."/>
        </authorList>
    </citation>
    <scope>NUCLEOTIDE SEQUENCE</scope>
</reference>
<gene>
    <name evidence="2" type="ORF">CM83_4401</name>
</gene>
<sequence>MYLYRVLQDYLTDRFLVYDTQEGAKKKRITSGAAQGSVLGADLWNINYDGILRIEMPEGVFLVGYADDIVAVIRARTLELLQLKLNQTMRRVIRWMESRSLSLATQKTEIVLLTRKRIDRVIPMRVDEHTIMTSNAIRYLGVMLDGKLSFWTHIRTVADKAAGVVGKLSRLMANIGGPSPAKRRLLIRTTEAIMLYGAEVWAEALRFHSYRDKLGAVQRRGALRICSAYRTVSGPAVQVVAGAIPIDLLAEERRRIYLRKEEEAPRRVKKEERETTMEKWQNRWNTESRGRWTARLIRVLKDWTERKHGETNYYLTQFLTGHGYFRSFLVKIGKSQSRQCVYCGAEEEDAYHAFFECSHWEHQRQNLVRDVGDFEPETIIVKMISKKETWDAVNGYVISVLKVKERDREWEGDGR</sequence>
<accession>A0A0A9Z5Y1</accession>